<dbReference type="EMBL" id="BPVZ01000029">
    <property type="protein sequence ID" value="GKV08847.1"/>
    <property type="molecule type" value="Genomic_DNA"/>
</dbReference>
<feature type="region of interest" description="Disordered" evidence="1">
    <location>
        <begin position="1"/>
        <end position="59"/>
    </location>
</feature>
<reference evidence="2 3" key="1">
    <citation type="journal article" date="2021" name="Commun. Biol.">
        <title>The genome of Shorea leprosula (Dipterocarpaceae) highlights the ecological relevance of drought in aseasonal tropical rainforests.</title>
        <authorList>
            <person name="Ng K.K.S."/>
            <person name="Kobayashi M.J."/>
            <person name="Fawcett J.A."/>
            <person name="Hatakeyama M."/>
            <person name="Paape T."/>
            <person name="Ng C.H."/>
            <person name="Ang C.C."/>
            <person name="Tnah L.H."/>
            <person name="Lee C.T."/>
            <person name="Nishiyama T."/>
            <person name="Sese J."/>
            <person name="O'Brien M.J."/>
            <person name="Copetti D."/>
            <person name="Mohd Noor M.I."/>
            <person name="Ong R.C."/>
            <person name="Putra M."/>
            <person name="Sireger I.Z."/>
            <person name="Indrioko S."/>
            <person name="Kosugi Y."/>
            <person name="Izuno A."/>
            <person name="Isagi Y."/>
            <person name="Lee S.L."/>
            <person name="Shimizu K.K."/>
        </authorList>
    </citation>
    <scope>NUCLEOTIDE SEQUENCE [LARGE SCALE GENOMIC DNA]</scope>
    <source>
        <strain evidence="2">214</strain>
    </source>
</reference>
<feature type="compositionally biased region" description="Pro residues" evidence="1">
    <location>
        <begin position="16"/>
        <end position="37"/>
    </location>
</feature>
<name>A0AAV5J5W7_9ROSI</name>
<organism evidence="2 3">
    <name type="scientific">Rubroshorea leprosula</name>
    <dbReference type="NCBI Taxonomy" id="152421"/>
    <lineage>
        <taxon>Eukaryota</taxon>
        <taxon>Viridiplantae</taxon>
        <taxon>Streptophyta</taxon>
        <taxon>Embryophyta</taxon>
        <taxon>Tracheophyta</taxon>
        <taxon>Spermatophyta</taxon>
        <taxon>Magnoliopsida</taxon>
        <taxon>eudicotyledons</taxon>
        <taxon>Gunneridae</taxon>
        <taxon>Pentapetalae</taxon>
        <taxon>rosids</taxon>
        <taxon>malvids</taxon>
        <taxon>Malvales</taxon>
        <taxon>Dipterocarpaceae</taxon>
        <taxon>Rubroshorea</taxon>
    </lineage>
</organism>
<sequence length="104" mass="11596">MPAPKKMVQSLSDGMPPLPPRIMPPPPSRTQSPPPPKFNSSTAGNLHEKSSVANKVKSDSVPDTLVKLMEYGDDDEEYEFEEARDELFNKNSNAIKVQKPFWAL</sequence>
<comment type="caution">
    <text evidence="2">The sequence shown here is derived from an EMBL/GenBank/DDBJ whole genome shotgun (WGS) entry which is preliminary data.</text>
</comment>
<evidence type="ECO:0000313" key="3">
    <source>
        <dbReference type="Proteomes" id="UP001054252"/>
    </source>
</evidence>
<dbReference type="Proteomes" id="UP001054252">
    <property type="component" value="Unassembled WGS sequence"/>
</dbReference>
<proteinExistence type="predicted"/>
<protein>
    <submittedName>
        <fullName evidence="2">Uncharacterized protein</fullName>
    </submittedName>
</protein>
<gene>
    <name evidence="2" type="ORF">SLEP1_g20418</name>
</gene>
<evidence type="ECO:0000313" key="2">
    <source>
        <dbReference type="EMBL" id="GKV08847.1"/>
    </source>
</evidence>
<feature type="compositionally biased region" description="Basic and acidic residues" evidence="1">
    <location>
        <begin position="46"/>
        <end position="59"/>
    </location>
</feature>
<accession>A0AAV5J5W7</accession>
<dbReference type="AlphaFoldDB" id="A0AAV5J5W7"/>
<keyword evidence="3" id="KW-1185">Reference proteome</keyword>
<evidence type="ECO:0000256" key="1">
    <source>
        <dbReference type="SAM" id="MobiDB-lite"/>
    </source>
</evidence>